<organism evidence="2 3">
    <name type="scientific">Rotaria magnacalcarata</name>
    <dbReference type="NCBI Taxonomy" id="392030"/>
    <lineage>
        <taxon>Eukaryota</taxon>
        <taxon>Metazoa</taxon>
        <taxon>Spiralia</taxon>
        <taxon>Gnathifera</taxon>
        <taxon>Rotifera</taxon>
        <taxon>Eurotatoria</taxon>
        <taxon>Bdelloidea</taxon>
        <taxon>Philodinida</taxon>
        <taxon>Philodinidae</taxon>
        <taxon>Rotaria</taxon>
    </lineage>
</organism>
<reference evidence="2" key="1">
    <citation type="submission" date="2021-02" db="EMBL/GenBank/DDBJ databases">
        <authorList>
            <person name="Nowell W R."/>
        </authorList>
    </citation>
    <scope>NUCLEOTIDE SEQUENCE</scope>
</reference>
<sequence length="1667" mass="191953">MFSNFLLTNRDDKDSRKELQRNQQKIVDELRRQCKSFNKERIISQLNNGYQIDRVFHLHVPNEIKHIARKHGIPEVEWGEIYQNLIAENIDDHTKLLLAQTIKYSIKNNTASVKPKELLEVLRKNNDAQVKSEFVWALSYQLSNSFAKDSKEIINENFIDEINSIIEGSENKLNQSSVIFLNDQLQRYFYGNHLDYRQSSHIGIKTSVNYSKKLPQKIVTKNQQTAKIKYKNTQSEESTDKLNSINVFKNLNKKITINSNIESLPTIPDNDGSDTSIFRDTYDEIVHLYNTIKRGNTLKKKDKDEYLPSKFIGPEKKWQLGVGCVGKACAIYAIKSLVDSIDTVIKPLFMDRLIAAIFLEISKKQILHENAIAVLTDCIDTLEQVEKKILGSTTYKAEAAKKIASYNQSRKDSNIIDTLMPSPLVLYKSAPDILANVVHEINEKETTDPTKIIEIFSSQIIQIRLAAISAIYNCARRNSAILNEERLKKIEKCLVDEDIEFCEFVIKILQLSNDTNYKSLFDKCLGNLAQNINIDVSLDYLYQQSETEPRCQELFNQDFITSISDLFRDFQLNAEMKTRCCLIINNYLEHSYTKGLNDVQLENYVYFINDPQVSSDSKVKALISIVLTAGKNHLLPEFVIRTLVENINDSDDKFGNFIIVTLGIVSEKQIITKIDKLSIKLLDDWVIVGEGTDITFEKSSKATSDCQSISSIVAQIFVKSLQNNVKITEESLEYLAKALNSNDKQTRILSAKSLYLTLKTHRIKNNVLLELREHVEDRIPDVSVYSIVVHADGLAKLSKLQQPIIRSHIEFLSTIYVFEDLRLGEESFADKVNQNILYVLLNDDKIEKFKDNVFQIFDHILLFENHHQADVIDILRRYSAARHPIPESTIFALENVVDIPEFSNKVLEVFENMIKNKQIVSDKILHIFVDTLYLSDNEQLREKSFQLLDTANDNQDISDEIFDILELERAALNINSRSVDSDYAIAYLQTKTKEGKKLTINGFIGINKQINGLFLLAEKILKVLHNVSINGQIIPNELVDKLVKKFDPAQKQYYLLQIFESLVKNNQNIPSELSLKLEKALEYKHMYDQVLFIFVLQGQKGENLSSNIISKILDKFSSLNNSLIMQQYLSVICSVIKKVDCFEYDSKNSSSSKTHSQVFDISFIDRVQSALIHALETGNRDVICKSISGFIELASLGTVKLQVKSIEILLSLVAKTICDKSTKEEINKILDSSKLEQNQKCTLELCNLKYDSNDQFLDILATFDKPKLLEQNFDQINSTIENCPKLNSKALNILIECSNKKDIPDKLLNSIGVLLASTNSKTINSLCCRLIHEMTEAGRKLTDDIISLIFVQDKNERPLEILKTISKNQTISQELKDKIALFSKIDPTMSIDITILDEFLNSIRQELQRNHTLSHLSIEKLLLIPIPTNHIEENSFNIDVEQKLLDIFAEILIENPDYSLNQSIVDRLEMALLSKKIDKNILDAYKEVIKRTQCQTNNFSRVFDVFIDILDENCSYFKYHFDILVCLALASEARTISTLEPFEINLFSDEDIIRSWSFRGLRAAYEREYQSLDFQEWCDNIIDKLEEKTKSEVHFDLDLFETITSVKYIDFEKIRDKPQEQWNRELLIFDLIERFEISEAERFLFFIKLGLKLKNLKNFRMAKLTYY</sequence>
<dbReference type="Proteomes" id="UP000663887">
    <property type="component" value="Unassembled WGS sequence"/>
</dbReference>
<dbReference type="EMBL" id="CAJNRG010014424">
    <property type="protein sequence ID" value="CAF2155937.1"/>
    <property type="molecule type" value="Genomic_DNA"/>
</dbReference>
<dbReference type="EMBL" id="CAJOBF010001662">
    <property type="protein sequence ID" value="CAF3972469.1"/>
    <property type="molecule type" value="Genomic_DNA"/>
</dbReference>
<protein>
    <submittedName>
        <fullName evidence="2">Uncharacterized protein</fullName>
    </submittedName>
</protein>
<evidence type="ECO:0000313" key="1">
    <source>
        <dbReference type="EMBL" id="CAF2155937.1"/>
    </source>
</evidence>
<name>A0A819M233_9BILA</name>
<gene>
    <name evidence="2" type="ORF">UXM345_LOCUS14564</name>
    <name evidence="1" type="ORF">XDN619_LOCUS29543</name>
</gene>
<dbReference type="Proteomes" id="UP000663842">
    <property type="component" value="Unassembled WGS sequence"/>
</dbReference>
<evidence type="ECO:0000313" key="2">
    <source>
        <dbReference type="EMBL" id="CAF3972469.1"/>
    </source>
</evidence>
<proteinExistence type="predicted"/>
<dbReference type="SUPFAM" id="SSF48371">
    <property type="entry name" value="ARM repeat"/>
    <property type="match status" value="1"/>
</dbReference>
<accession>A0A819M233</accession>
<comment type="caution">
    <text evidence="2">The sequence shown here is derived from an EMBL/GenBank/DDBJ whole genome shotgun (WGS) entry which is preliminary data.</text>
</comment>
<evidence type="ECO:0000313" key="3">
    <source>
        <dbReference type="Proteomes" id="UP000663842"/>
    </source>
</evidence>
<dbReference type="InterPro" id="IPR016024">
    <property type="entry name" value="ARM-type_fold"/>
</dbReference>